<organism evidence="2 3">
    <name type="scientific">Rhodococcus parequi</name>
    <dbReference type="NCBI Taxonomy" id="3137122"/>
    <lineage>
        <taxon>Bacteria</taxon>
        <taxon>Bacillati</taxon>
        <taxon>Actinomycetota</taxon>
        <taxon>Actinomycetes</taxon>
        <taxon>Mycobacteriales</taxon>
        <taxon>Nocardiaceae</taxon>
        <taxon>Rhodococcus</taxon>
    </lineage>
</organism>
<dbReference type="PANTHER" id="PTHR34853">
    <property type="match status" value="1"/>
</dbReference>
<evidence type="ECO:0000256" key="1">
    <source>
        <dbReference type="SAM" id="SignalP"/>
    </source>
</evidence>
<dbReference type="PIRSF" id="PIRSF029171">
    <property type="entry name" value="Esterase_LipA"/>
    <property type="match status" value="1"/>
</dbReference>
<evidence type="ECO:0000313" key="2">
    <source>
        <dbReference type="EMBL" id="MFM1722356.1"/>
    </source>
</evidence>
<evidence type="ECO:0000313" key="3">
    <source>
        <dbReference type="Proteomes" id="UP001629745"/>
    </source>
</evidence>
<reference evidence="2 3" key="1">
    <citation type="submission" date="2023-11" db="EMBL/GenBank/DDBJ databases">
        <authorList>
            <person name="Val-Calvo J."/>
            <person name="Scortti M."/>
            <person name="Vazquez-Boland J."/>
        </authorList>
    </citation>
    <scope>NUCLEOTIDE SEQUENCE [LARGE SCALE GENOMIC DNA]</scope>
    <source>
        <strain evidence="2 3">PAM 2766</strain>
    </source>
</reference>
<accession>A0ABW9FA02</accession>
<gene>
    <name evidence="2" type="ORF">ABEU20_000910</name>
</gene>
<keyword evidence="3" id="KW-1185">Reference proteome</keyword>
<dbReference type="RefSeq" id="WP_420162914.1">
    <property type="nucleotide sequence ID" value="NZ_JBDLNV010000001.1"/>
</dbReference>
<proteinExistence type="predicted"/>
<feature type="chain" id="PRO_5045695872" evidence="1">
    <location>
        <begin position="33"/>
        <end position="381"/>
    </location>
</feature>
<feature type="signal peptide" evidence="1">
    <location>
        <begin position="1"/>
        <end position="32"/>
    </location>
</feature>
<dbReference type="InterPro" id="IPR005152">
    <property type="entry name" value="Lipase_secreted"/>
</dbReference>
<name>A0ABW9FA02_9NOCA</name>
<dbReference type="SUPFAM" id="SSF53474">
    <property type="entry name" value="alpha/beta-Hydrolases"/>
    <property type="match status" value="1"/>
</dbReference>
<dbReference type="InterPro" id="IPR029058">
    <property type="entry name" value="AB_hydrolase_fold"/>
</dbReference>
<keyword evidence="1" id="KW-0732">Signal</keyword>
<comment type="caution">
    <text evidence="2">The sequence shown here is derived from an EMBL/GenBank/DDBJ whole genome shotgun (WGS) entry which is preliminary data.</text>
</comment>
<protein>
    <submittedName>
        <fullName evidence="2">Lipase family protein</fullName>
    </submittedName>
</protein>
<dbReference type="Gene3D" id="3.40.50.1820">
    <property type="entry name" value="alpha/beta hydrolase"/>
    <property type="match status" value="2"/>
</dbReference>
<dbReference type="Pfam" id="PF03583">
    <property type="entry name" value="LIP"/>
    <property type="match status" value="1"/>
</dbReference>
<dbReference type="PANTHER" id="PTHR34853:SF1">
    <property type="entry name" value="LIPASE 5"/>
    <property type="match status" value="1"/>
</dbReference>
<dbReference type="EMBL" id="JBDLNV010000001">
    <property type="protein sequence ID" value="MFM1722356.1"/>
    <property type="molecule type" value="Genomic_DNA"/>
</dbReference>
<sequence length="381" mass="39317">MIRALAYRAALTVVTVTTAVVAATAQALPVHAEVPNSVTTPGSVTAVDPLPPSSWIPGAATGTKVTYTTTGPLGRPATSTGAVFLPPGAAPAGGWPVVAWAHGTVGIADRCAPTVTGKIGGPYLAHWLSQGYAIVATDYVGLGTPGLHPYLDGPTEANSVIDMVRAARVAEPGLSERWVALGQSQGGQAALFTAARATRYAPELDYRGAVATGAPSNLENLATLVAPGFPRLPLTGSTVFVSYILAGLRAARPDLDVDRFLTPVGRDALTAAETECYETTAPKLAGVSIGDLVSRPLDDPALLSAVRGMLEVPTTGYDQPVFLGQGMTDDIVPAPLALKLAGELATNRQPVTFRTYPTGHLETMRASLPDTTAFVRDLFAG</sequence>
<dbReference type="Proteomes" id="UP001629745">
    <property type="component" value="Unassembled WGS sequence"/>
</dbReference>